<name>A0A6H0XMT6_9PEZI</name>
<feature type="domain" description="GP-PDE" evidence="1">
    <location>
        <begin position="25"/>
        <end position="266"/>
    </location>
</feature>
<protein>
    <recommendedName>
        <fullName evidence="1">GP-PDE domain-containing protein</fullName>
    </recommendedName>
</protein>
<dbReference type="PANTHER" id="PTHR43805:SF1">
    <property type="entry name" value="GP-PDE DOMAIN-CONTAINING PROTEIN"/>
    <property type="match status" value="1"/>
</dbReference>
<evidence type="ECO:0000313" key="2">
    <source>
        <dbReference type="EMBL" id="QIW96015.1"/>
    </source>
</evidence>
<dbReference type="SUPFAM" id="SSF51695">
    <property type="entry name" value="PLC-like phosphodiesterases"/>
    <property type="match status" value="1"/>
</dbReference>
<sequence>MATTPKFTFPDFTQAKYDSSKRKLPQCIAHRGYRAAYPENTILAFQAAIDNGAQAIETDIHITKDETVVLSHDPTMKRCFGRPEKIVDCTWEELRDVKTIRKPHVPMPRLLDLLDLLSEPGHEEVWCLLDIKMDNNPDDVMRLIALTIAAHSSSKQTWNTRIVLGIWAAKYLPLCLKYLPGFPVMHIGFSTIYARHFFEIDNVGFNMLFQMLVAPGGVKFIREAKQKYHRQVVAWTVNTEDSMRWCVRHGLDGVITDDPKLFNQVTTLTPDGTTSGLLPISLRTVFDVVRIYIMVFVLSIFWRKRFLPVASQDLVKAEAIK</sequence>
<accession>A0A6H0XMT6</accession>
<proteinExistence type="predicted"/>
<dbReference type="GO" id="GO:0008081">
    <property type="term" value="F:phosphoric diester hydrolase activity"/>
    <property type="evidence" value="ECO:0007669"/>
    <property type="project" value="InterPro"/>
</dbReference>
<dbReference type="EMBL" id="CP051139">
    <property type="protein sequence ID" value="QIW96015.1"/>
    <property type="molecule type" value="Genomic_DNA"/>
</dbReference>
<dbReference type="GO" id="GO:0006629">
    <property type="term" value="P:lipid metabolic process"/>
    <property type="evidence" value="ECO:0007669"/>
    <property type="project" value="InterPro"/>
</dbReference>
<dbReference type="OrthoDB" id="1058301at2759"/>
<dbReference type="CDD" id="cd08570">
    <property type="entry name" value="GDPD_YPL206cp_fungi"/>
    <property type="match status" value="1"/>
</dbReference>
<dbReference type="InterPro" id="IPR030395">
    <property type="entry name" value="GP_PDE_dom"/>
</dbReference>
<organism evidence="2 3">
    <name type="scientific">Peltaster fructicola</name>
    <dbReference type="NCBI Taxonomy" id="286661"/>
    <lineage>
        <taxon>Eukaryota</taxon>
        <taxon>Fungi</taxon>
        <taxon>Dikarya</taxon>
        <taxon>Ascomycota</taxon>
        <taxon>Pezizomycotina</taxon>
        <taxon>Dothideomycetes</taxon>
        <taxon>Dothideomycetes incertae sedis</taxon>
        <taxon>Peltaster</taxon>
    </lineage>
</organism>
<reference evidence="2 3" key="1">
    <citation type="journal article" date="2016" name="Sci. Rep.">
        <title>Peltaster fructicola genome reveals evolution from an invasive phytopathogen to an ectophytic parasite.</title>
        <authorList>
            <person name="Xu C."/>
            <person name="Chen H."/>
            <person name="Gleason M.L."/>
            <person name="Xu J.R."/>
            <person name="Liu H."/>
            <person name="Zhang R."/>
            <person name="Sun G."/>
        </authorList>
    </citation>
    <scope>NUCLEOTIDE SEQUENCE [LARGE SCALE GENOMIC DNA]</scope>
    <source>
        <strain evidence="2 3">LNHT1506</strain>
    </source>
</reference>
<dbReference type="AlphaFoldDB" id="A0A6H0XMT6"/>
<dbReference type="Pfam" id="PF03009">
    <property type="entry name" value="GDPD"/>
    <property type="match status" value="1"/>
</dbReference>
<evidence type="ECO:0000259" key="1">
    <source>
        <dbReference type="PROSITE" id="PS51704"/>
    </source>
</evidence>
<dbReference type="PROSITE" id="PS51704">
    <property type="entry name" value="GP_PDE"/>
    <property type="match status" value="1"/>
</dbReference>
<keyword evidence="3" id="KW-1185">Reference proteome</keyword>
<dbReference type="Proteomes" id="UP000503462">
    <property type="component" value="Chromosome 1"/>
</dbReference>
<dbReference type="PANTHER" id="PTHR43805">
    <property type="entry name" value="GLYCEROPHOSPHORYL DIESTER PHOSPHODIESTERASE"/>
    <property type="match status" value="1"/>
</dbReference>
<evidence type="ECO:0000313" key="3">
    <source>
        <dbReference type="Proteomes" id="UP000503462"/>
    </source>
</evidence>
<dbReference type="Gene3D" id="3.20.20.190">
    <property type="entry name" value="Phosphatidylinositol (PI) phosphodiesterase"/>
    <property type="match status" value="1"/>
</dbReference>
<dbReference type="InterPro" id="IPR017946">
    <property type="entry name" value="PLC-like_Pdiesterase_TIM-brl"/>
</dbReference>
<gene>
    <name evidence="2" type="ORF">AMS68_001533</name>
</gene>